<sequence>MAFITPVVKKDFHLYSMKKCEKDSQKNQQPDTTPKIAEDNDGEWETFLERKLRLELIRERRQRHLNKEPRRRHMLRKISEISNEAVDDVELVFDRTQKGFTIMRSLTEIEEHEEKNSPAGDYGSKLAETSNKTKSDSDVRKPRKYGAMLRMLKWMSSHSLRGK</sequence>
<protein>
    <submittedName>
        <fullName evidence="2">Uncharacterized protein</fullName>
    </submittedName>
</protein>
<dbReference type="Proteomes" id="UP001303046">
    <property type="component" value="Unassembled WGS sequence"/>
</dbReference>
<evidence type="ECO:0000313" key="2">
    <source>
        <dbReference type="EMBL" id="KAK6765659.1"/>
    </source>
</evidence>
<evidence type="ECO:0000313" key="3">
    <source>
        <dbReference type="Proteomes" id="UP001303046"/>
    </source>
</evidence>
<feature type="region of interest" description="Disordered" evidence="1">
    <location>
        <begin position="109"/>
        <end position="144"/>
    </location>
</feature>
<feature type="region of interest" description="Disordered" evidence="1">
    <location>
        <begin position="20"/>
        <end position="42"/>
    </location>
</feature>
<dbReference type="EMBL" id="JAVFWL010000006">
    <property type="protein sequence ID" value="KAK6765659.1"/>
    <property type="molecule type" value="Genomic_DNA"/>
</dbReference>
<evidence type="ECO:0000256" key="1">
    <source>
        <dbReference type="SAM" id="MobiDB-lite"/>
    </source>
</evidence>
<accession>A0ABR1ESP5</accession>
<organism evidence="2 3">
    <name type="scientific">Necator americanus</name>
    <name type="common">Human hookworm</name>
    <dbReference type="NCBI Taxonomy" id="51031"/>
    <lineage>
        <taxon>Eukaryota</taxon>
        <taxon>Metazoa</taxon>
        <taxon>Ecdysozoa</taxon>
        <taxon>Nematoda</taxon>
        <taxon>Chromadorea</taxon>
        <taxon>Rhabditida</taxon>
        <taxon>Rhabditina</taxon>
        <taxon>Rhabditomorpha</taxon>
        <taxon>Strongyloidea</taxon>
        <taxon>Ancylostomatidae</taxon>
        <taxon>Bunostominae</taxon>
        <taxon>Necator</taxon>
    </lineage>
</organism>
<reference evidence="2 3" key="1">
    <citation type="submission" date="2023-08" db="EMBL/GenBank/DDBJ databases">
        <title>A Necator americanus chromosomal reference genome.</title>
        <authorList>
            <person name="Ilik V."/>
            <person name="Petrzelkova K.J."/>
            <person name="Pardy F."/>
            <person name="Fuh T."/>
            <person name="Niatou-Singa F.S."/>
            <person name="Gouil Q."/>
            <person name="Baker L."/>
            <person name="Ritchie M.E."/>
            <person name="Jex A.R."/>
            <person name="Gazzola D."/>
            <person name="Li H."/>
            <person name="Toshio Fujiwara R."/>
            <person name="Zhan B."/>
            <person name="Aroian R.V."/>
            <person name="Pafco B."/>
            <person name="Schwarz E.M."/>
        </authorList>
    </citation>
    <scope>NUCLEOTIDE SEQUENCE [LARGE SCALE GENOMIC DNA]</scope>
    <source>
        <strain evidence="2 3">Aroian</strain>
        <tissue evidence="2">Whole animal</tissue>
    </source>
</reference>
<gene>
    <name evidence="2" type="primary">Necator_chrX.g25690</name>
    <name evidence="2" type="ORF">RB195_025524</name>
</gene>
<proteinExistence type="predicted"/>
<keyword evidence="3" id="KW-1185">Reference proteome</keyword>
<feature type="compositionally biased region" description="Basic and acidic residues" evidence="1">
    <location>
        <begin position="131"/>
        <end position="140"/>
    </location>
</feature>
<name>A0ABR1ESP5_NECAM</name>
<comment type="caution">
    <text evidence="2">The sequence shown here is derived from an EMBL/GenBank/DDBJ whole genome shotgun (WGS) entry which is preliminary data.</text>
</comment>